<feature type="domain" description="DUF1648" evidence="2">
    <location>
        <begin position="20"/>
        <end position="58"/>
    </location>
</feature>
<dbReference type="InterPro" id="IPR012867">
    <property type="entry name" value="DUF1648"/>
</dbReference>
<keyword evidence="1" id="KW-1133">Transmembrane helix</keyword>
<evidence type="ECO:0000259" key="2">
    <source>
        <dbReference type="Pfam" id="PF07853"/>
    </source>
</evidence>
<evidence type="ECO:0000256" key="1">
    <source>
        <dbReference type="SAM" id="Phobius"/>
    </source>
</evidence>
<dbReference type="EMBL" id="LAQS01000100">
    <property type="protein sequence ID" value="KKZ69304.1"/>
    <property type="molecule type" value="Genomic_DNA"/>
</dbReference>
<proteinExistence type="predicted"/>
<dbReference type="OrthoDB" id="3178004at2"/>
<feature type="transmembrane region" description="Helical" evidence="1">
    <location>
        <begin position="12"/>
        <end position="30"/>
    </location>
</feature>
<accession>A0A2P2GCT9</accession>
<dbReference type="Proteomes" id="UP000265325">
    <property type="component" value="Unassembled WGS sequence"/>
</dbReference>
<organism evidence="3 4">
    <name type="scientific">Streptomyces showdoensis</name>
    <dbReference type="NCBI Taxonomy" id="68268"/>
    <lineage>
        <taxon>Bacteria</taxon>
        <taxon>Bacillati</taxon>
        <taxon>Actinomycetota</taxon>
        <taxon>Actinomycetes</taxon>
        <taxon>Kitasatosporales</taxon>
        <taxon>Streptomycetaceae</taxon>
        <taxon>Streptomyces</taxon>
    </lineage>
</organism>
<keyword evidence="1" id="KW-0812">Transmembrane</keyword>
<feature type="transmembrane region" description="Helical" evidence="1">
    <location>
        <begin position="173"/>
        <end position="192"/>
    </location>
</feature>
<feature type="transmembrane region" description="Helical" evidence="1">
    <location>
        <begin position="50"/>
        <end position="75"/>
    </location>
</feature>
<comment type="caution">
    <text evidence="3">The sequence shown here is derived from an EMBL/GenBank/DDBJ whole genome shotgun (WGS) entry which is preliminary data.</text>
</comment>
<dbReference type="RefSeq" id="WP_046912168.1">
    <property type="nucleotide sequence ID" value="NZ_BAAAXG010000026.1"/>
</dbReference>
<protein>
    <recommendedName>
        <fullName evidence="2">DUF1648 domain-containing protein</fullName>
    </recommendedName>
</protein>
<sequence>MNRAATRLRLLAALPFLLALAVDLLLFALWRDRLPDRLATHFGGDGRADGFTATGGFLAVSSGLLAALGAGWTLFVRRRVLWGAWATAGFAAAMLALTLRGNLDVTDPAEARLPLAGLTVALALAALVALAGWALTRLVPEDPAPRAPGTAGAPRLDLGAGELAGWARTAGSLPMSVLAGAFLLAAPVVLLLAPWPYALIPLAVGVPGAALSRVRVTADRRGLTVRPALAARPRLRVPLDDITGATARDVDPLGEFGGWGYRVRPGAGGVILRSGPALAVRRRDGREFVVTVDDAATAAGLLNALVARDGSRGA</sequence>
<dbReference type="Pfam" id="PF07853">
    <property type="entry name" value="DUF1648"/>
    <property type="match status" value="1"/>
</dbReference>
<reference evidence="3 4" key="1">
    <citation type="submission" date="2015-05" db="EMBL/GenBank/DDBJ databases">
        <title>Draft Genome assembly of Streptomyces showdoensis.</title>
        <authorList>
            <person name="Thapa K.K."/>
            <person name="Metsa-Ketela M."/>
        </authorList>
    </citation>
    <scope>NUCLEOTIDE SEQUENCE [LARGE SCALE GENOMIC DNA]</scope>
    <source>
        <strain evidence="3 4">ATCC 15227</strain>
    </source>
</reference>
<gene>
    <name evidence="3" type="ORF">VO63_34930</name>
</gene>
<name>A0A2P2GCT9_STREW</name>
<keyword evidence="4" id="KW-1185">Reference proteome</keyword>
<dbReference type="AlphaFoldDB" id="A0A2P2GCT9"/>
<keyword evidence="1" id="KW-0472">Membrane</keyword>
<feature type="transmembrane region" description="Helical" evidence="1">
    <location>
        <begin position="82"/>
        <end position="103"/>
    </location>
</feature>
<evidence type="ECO:0000313" key="3">
    <source>
        <dbReference type="EMBL" id="KKZ69304.1"/>
    </source>
</evidence>
<feature type="transmembrane region" description="Helical" evidence="1">
    <location>
        <begin position="115"/>
        <end position="136"/>
    </location>
</feature>
<evidence type="ECO:0000313" key="4">
    <source>
        <dbReference type="Proteomes" id="UP000265325"/>
    </source>
</evidence>